<reference evidence="9 10" key="1">
    <citation type="submission" date="2020-03" db="EMBL/GenBank/DDBJ databases">
        <title>FDA dAtabase for Regulatory Grade micrObial Sequences (FDA-ARGOS): Supporting development and validation of Infectious Disease Dx tests.</title>
        <authorList>
            <person name="Campos J."/>
            <person name="Goldberg B."/>
            <person name="Tallon L."/>
            <person name="Sadzewicz L."/>
            <person name="Vavikolanu K."/>
            <person name="Mehta A."/>
            <person name="Aluvathingal J."/>
            <person name="Nadendla S."/>
            <person name="Nandy P."/>
            <person name="Geyer C."/>
            <person name="Yan Y."/>
            <person name="Sichtig H."/>
        </authorList>
    </citation>
    <scope>NUCLEOTIDE SEQUENCE [LARGE SCALE GENOMIC DNA]</scope>
    <source>
        <strain evidence="9 10">FDAARGOS_656</strain>
    </source>
</reference>
<dbReference type="GO" id="GO:0003725">
    <property type="term" value="F:double-stranded RNA binding"/>
    <property type="evidence" value="ECO:0007669"/>
    <property type="project" value="InterPro"/>
</dbReference>
<dbReference type="Pfam" id="PF18497">
    <property type="entry name" value="RNase_3_N"/>
    <property type="match status" value="1"/>
</dbReference>
<evidence type="ECO:0000256" key="5">
    <source>
        <dbReference type="PROSITE-ProRule" id="PRU00266"/>
    </source>
</evidence>
<dbReference type="CDD" id="cd19876">
    <property type="entry name" value="DSRM_RNT1p-like"/>
    <property type="match status" value="1"/>
</dbReference>
<dbReference type="InterPro" id="IPR000999">
    <property type="entry name" value="RNase_III_dom"/>
</dbReference>
<dbReference type="SMART" id="SM00535">
    <property type="entry name" value="RIBOc"/>
    <property type="match status" value="1"/>
</dbReference>
<dbReference type="PANTHER" id="PTHR11207:SF0">
    <property type="entry name" value="RIBONUCLEASE 3"/>
    <property type="match status" value="1"/>
</dbReference>
<dbReference type="PROSITE" id="PS50137">
    <property type="entry name" value="DS_RBD"/>
    <property type="match status" value="1"/>
</dbReference>
<dbReference type="EMBL" id="JABWAD010000016">
    <property type="protein sequence ID" value="KAF6071477.1"/>
    <property type="molecule type" value="Genomic_DNA"/>
</dbReference>
<dbReference type="SMART" id="SM00358">
    <property type="entry name" value="DSRM"/>
    <property type="match status" value="2"/>
</dbReference>
<protein>
    <submittedName>
        <fullName evidence="9">Double-stranded RNA binding motif family protein</fullName>
    </submittedName>
</protein>
<evidence type="ECO:0000256" key="6">
    <source>
        <dbReference type="SAM" id="MobiDB-lite"/>
    </source>
</evidence>
<dbReference type="GO" id="GO:0034475">
    <property type="term" value="P:U4 snRNA 3'-end processing"/>
    <property type="evidence" value="ECO:0007669"/>
    <property type="project" value="TreeGrafter"/>
</dbReference>
<dbReference type="SUPFAM" id="SSF69065">
    <property type="entry name" value="RNase III domain-like"/>
    <property type="match status" value="1"/>
</dbReference>
<organism evidence="9 10">
    <name type="scientific">Candida albicans</name>
    <name type="common">Yeast</name>
    <dbReference type="NCBI Taxonomy" id="5476"/>
    <lineage>
        <taxon>Eukaryota</taxon>
        <taxon>Fungi</taxon>
        <taxon>Dikarya</taxon>
        <taxon>Ascomycota</taxon>
        <taxon>Saccharomycotina</taxon>
        <taxon>Pichiomycetes</taxon>
        <taxon>Debaryomycetaceae</taxon>
        <taxon>Candida/Lodderomyces clade</taxon>
        <taxon>Candida</taxon>
    </lineage>
</organism>
<keyword evidence="2" id="KW-0255">Endonuclease</keyword>
<dbReference type="GO" id="GO:0005654">
    <property type="term" value="C:nucleoplasm"/>
    <property type="evidence" value="ECO:0007669"/>
    <property type="project" value="TreeGrafter"/>
</dbReference>
<dbReference type="InterPro" id="IPR036389">
    <property type="entry name" value="RNase_III_sf"/>
</dbReference>
<dbReference type="InterPro" id="IPR044449">
    <property type="entry name" value="Rnt1/Pac1_DSRM_fungi"/>
</dbReference>
<dbReference type="GO" id="GO:0004525">
    <property type="term" value="F:ribonuclease III activity"/>
    <property type="evidence" value="ECO:0007669"/>
    <property type="project" value="InterPro"/>
</dbReference>
<proteinExistence type="predicted"/>
<dbReference type="InterPro" id="IPR040540">
    <property type="entry name" value="RNase_3_N"/>
</dbReference>
<evidence type="ECO:0000259" key="8">
    <source>
        <dbReference type="PROSITE" id="PS50142"/>
    </source>
</evidence>
<dbReference type="InterPro" id="IPR014720">
    <property type="entry name" value="dsRBD_dom"/>
</dbReference>
<dbReference type="PROSITE" id="PS50142">
    <property type="entry name" value="RNASE_3_2"/>
    <property type="match status" value="1"/>
</dbReference>
<comment type="caution">
    <text evidence="9">The sequence shown here is derived from an EMBL/GenBank/DDBJ whole genome shotgun (WGS) entry which is preliminary data.</text>
</comment>
<feature type="region of interest" description="Disordered" evidence="6">
    <location>
        <begin position="43"/>
        <end position="71"/>
    </location>
</feature>
<accession>A0A8H6C514</accession>
<keyword evidence="3" id="KW-0378">Hydrolase</keyword>
<evidence type="ECO:0000256" key="2">
    <source>
        <dbReference type="ARBA" id="ARBA00022759"/>
    </source>
</evidence>
<dbReference type="GO" id="GO:0006369">
    <property type="term" value="P:termination of RNA polymerase II transcription"/>
    <property type="evidence" value="ECO:0007669"/>
    <property type="project" value="TreeGrafter"/>
</dbReference>
<evidence type="ECO:0000313" key="10">
    <source>
        <dbReference type="Proteomes" id="UP000536275"/>
    </source>
</evidence>
<keyword evidence="1" id="KW-0540">Nuclease</keyword>
<sequence length="479" mass="53913">MSSFSQKNLAAQNIAETANKGFMSYINNWTSTSQQEDNKVISSNLDDPLSLKNHHSSKRSSPAPVPSTVTKKTKITDKYLKELSAYHEPVFDKPPPTTIGILDMNQLEHSTKTMQKCVSSILEKAPNCNQLQYLIESDEIDNGIRLELQDNPLIDTASKLKSLHEIGKLPILDQIINDEVKISDDDLKKLKKIPAKSIQSNHNERLEFYGDSILNNLATLIIFKEFPDSTEGDLSKIRSKLVSNKTLIKIAFQYGFDKKLRSRISDDGFDLEDVKEWLAKVYAPLIHELKIEYIEEPIDREAKSKLYGLIGQDDLHPVYNTLQMGDGIHNKFIVQCTINGEELGRGTANNLKEAGLRAAMAGLNNNEVLKKYFVARQQIENQLNYNDSKEKMPKRGRTSMFPISVNENEPLDIDAKNKLYGILGRKIGDKPAYLTSQINGNLFKVVLCVRGITICEATDPSKKKAMARAAQTLLENEVQ</sequence>
<feature type="domain" description="RNase III" evidence="8">
    <location>
        <begin position="197"/>
        <end position="261"/>
    </location>
</feature>
<evidence type="ECO:0000256" key="4">
    <source>
        <dbReference type="ARBA" id="ARBA00022884"/>
    </source>
</evidence>
<evidence type="ECO:0000259" key="7">
    <source>
        <dbReference type="PROSITE" id="PS50137"/>
    </source>
</evidence>
<name>A0A8H6C514_CANAX</name>
<evidence type="ECO:0000256" key="1">
    <source>
        <dbReference type="ARBA" id="ARBA00022722"/>
    </source>
</evidence>
<feature type="domain" description="DRBM" evidence="7">
    <location>
        <begin position="301"/>
        <end position="368"/>
    </location>
</feature>
<evidence type="ECO:0000256" key="3">
    <source>
        <dbReference type="ARBA" id="ARBA00022801"/>
    </source>
</evidence>
<dbReference type="PANTHER" id="PTHR11207">
    <property type="entry name" value="RIBONUCLEASE III"/>
    <property type="match status" value="1"/>
</dbReference>
<gene>
    <name evidence="9" type="ORF">FOB64_001209</name>
</gene>
<dbReference type="Pfam" id="PF00035">
    <property type="entry name" value="dsrm"/>
    <property type="match status" value="2"/>
</dbReference>
<dbReference type="GO" id="GO:0006364">
    <property type="term" value="P:rRNA processing"/>
    <property type="evidence" value="ECO:0007669"/>
    <property type="project" value="InterPro"/>
</dbReference>
<dbReference type="Proteomes" id="UP000536275">
    <property type="component" value="Unassembled WGS sequence"/>
</dbReference>
<dbReference type="Pfam" id="PF00636">
    <property type="entry name" value="Ribonuclease_3"/>
    <property type="match status" value="1"/>
</dbReference>
<dbReference type="CDD" id="cd00593">
    <property type="entry name" value="RIBOc"/>
    <property type="match status" value="1"/>
</dbReference>
<keyword evidence="4 5" id="KW-0694">RNA-binding</keyword>
<dbReference type="AlphaFoldDB" id="A0A8H6C514"/>
<evidence type="ECO:0000313" key="9">
    <source>
        <dbReference type="EMBL" id="KAF6071477.1"/>
    </source>
</evidence>
<dbReference type="SUPFAM" id="SSF54768">
    <property type="entry name" value="dsRNA-binding domain-like"/>
    <property type="match status" value="2"/>
</dbReference>
<dbReference type="Gene3D" id="3.30.160.20">
    <property type="match status" value="2"/>
</dbReference>
<dbReference type="Gene3D" id="1.10.1520.10">
    <property type="entry name" value="Ribonuclease III domain"/>
    <property type="match status" value="1"/>
</dbReference>